<name>A0A8H7SCX9_9FUNG</name>
<proteinExistence type="predicted"/>
<organism evidence="1 2">
    <name type="scientific">Circinella minor</name>
    <dbReference type="NCBI Taxonomy" id="1195481"/>
    <lineage>
        <taxon>Eukaryota</taxon>
        <taxon>Fungi</taxon>
        <taxon>Fungi incertae sedis</taxon>
        <taxon>Mucoromycota</taxon>
        <taxon>Mucoromycotina</taxon>
        <taxon>Mucoromycetes</taxon>
        <taxon>Mucorales</taxon>
        <taxon>Lichtheimiaceae</taxon>
        <taxon>Circinella</taxon>
    </lineage>
</organism>
<comment type="caution">
    <text evidence="1">The sequence shown here is derived from an EMBL/GenBank/DDBJ whole genome shotgun (WGS) entry which is preliminary data.</text>
</comment>
<protein>
    <submittedName>
        <fullName evidence="1">Uncharacterized protein</fullName>
    </submittedName>
</protein>
<accession>A0A8H7SCX9</accession>
<evidence type="ECO:0000313" key="2">
    <source>
        <dbReference type="Proteomes" id="UP000646827"/>
    </source>
</evidence>
<keyword evidence="2" id="KW-1185">Reference proteome</keyword>
<sequence length="96" mass="11169">MGQISLLHTAFESVPMPNQKPMTDTVAQPENQEVEYQKVVDHLAIEFSQECGDLDEVKSKKSVWIRDIDIEAKRLNVCMPINFDYDALLRLKQRQY</sequence>
<dbReference type="Proteomes" id="UP000646827">
    <property type="component" value="Unassembled WGS sequence"/>
</dbReference>
<dbReference type="EMBL" id="JAEPRB010000019">
    <property type="protein sequence ID" value="KAG2226203.1"/>
    <property type="molecule type" value="Genomic_DNA"/>
</dbReference>
<evidence type="ECO:0000313" key="1">
    <source>
        <dbReference type="EMBL" id="KAG2226203.1"/>
    </source>
</evidence>
<dbReference type="AlphaFoldDB" id="A0A8H7SCX9"/>
<reference evidence="1 2" key="1">
    <citation type="submission" date="2020-12" db="EMBL/GenBank/DDBJ databases">
        <title>Metabolic potential, ecology and presence of endohyphal bacteria is reflected in genomic diversity of Mucoromycotina.</title>
        <authorList>
            <person name="Muszewska A."/>
            <person name="Okrasinska A."/>
            <person name="Steczkiewicz K."/>
            <person name="Drgas O."/>
            <person name="Orlowska M."/>
            <person name="Perlinska-Lenart U."/>
            <person name="Aleksandrzak-Piekarczyk T."/>
            <person name="Szatraj K."/>
            <person name="Zielenkiewicz U."/>
            <person name="Pilsyk S."/>
            <person name="Malc E."/>
            <person name="Mieczkowski P."/>
            <person name="Kruszewska J.S."/>
            <person name="Biernat P."/>
            <person name="Pawlowska J."/>
        </authorList>
    </citation>
    <scope>NUCLEOTIDE SEQUENCE [LARGE SCALE GENOMIC DNA]</scope>
    <source>
        <strain evidence="1 2">CBS 142.35</strain>
    </source>
</reference>
<gene>
    <name evidence="1" type="ORF">INT45_003348</name>
</gene>